<dbReference type="InterPro" id="IPR039305">
    <property type="entry name" value="PILS2/6"/>
</dbReference>
<dbReference type="Proteomes" id="UP000013827">
    <property type="component" value="Unassembled WGS sequence"/>
</dbReference>
<dbReference type="PaxDb" id="2903-EOD16028"/>
<evidence type="ECO:0008006" key="8">
    <source>
        <dbReference type="Google" id="ProtNLM"/>
    </source>
</evidence>
<dbReference type="RefSeq" id="XP_005768457.1">
    <property type="nucleotide sequence ID" value="XM_005768400.1"/>
</dbReference>
<dbReference type="GO" id="GO:0016020">
    <property type="term" value="C:membrane"/>
    <property type="evidence" value="ECO:0007669"/>
    <property type="project" value="UniProtKB-SubCell"/>
</dbReference>
<dbReference type="GeneID" id="17262133"/>
<dbReference type="OMA" id="FIVCYHI"/>
<dbReference type="HOGENOM" id="CLU_608954_0_0_1"/>
<name>A0A0D3IXP3_EMIH1</name>
<reference evidence="6" key="2">
    <citation type="submission" date="2024-10" db="UniProtKB">
        <authorList>
            <consortium name="EnsemblProtists"/>
        </authorList>
    </citation>
    <scope>IDENTIFICATION</scope>
</reference>
<keyword evidence="2 5" id="KW-0812">Transmembrane</keyword>
<feature type="transmembrane region" description="Helical" evidence="5">
    <location>
        <begin position="342"/>
        <end position="363"/>
    </location>
</feature>
<dbReference type="AlphaFoldDB" id="A0A0D3IXP3"/>
<feature type="transmembrane region" description="Helical" evidence="5">
    <location>
        <begin position="384"/>
        <end position="409"/>
    </location>
</feature>
<dbReference type="PANTHER" id="PTHR31419:SF1">
    <property type="entry name" value="PROTEIN PIN-LIKES 6"/>
    <property type="match status" value="1"/>
</dbReference>
<protein>
    <recommendedName>
        <fullName evidence="8">Auxin efflux carrier</fullName>
    </recommendedName>
</protein>
<comment type="subcellular location">
    <subcellularLocation>
        <location evidence="1">Membrane</location>
        <topology evidence="1">Multi-pass membrane protein</topology>
    </subcellularLocation>
</comment>
<evidence type="ECO:0000313" key="6">
    <source>
        <dbReference type="EnsemblProtists" id="EOD16028"/>
    </source>
</evidence>
<dbReference type="Pfam" id="PF03547">
    <property type="entry name" value="Mem_trans"/>
    <property type="match status" value="1"/>
</dbReference>
<evidence type="ECO:0000256" key="3">
    <source>
        <dbReference type="ARBA" id="ARBA00022989"/>
    </source>
</evidence>
<dbReference type="GO" id="GO:0055085">
    <property type="term" value="P:transmembrane transport"/>
    <property type="evidence" value="ECO:0007669"/>
    <property type="project" value="InterPro"/>
</dbReference>
<dbReference type="KEGG" id="ehx:EMIHUDRAFT_436678"/>
<dbReference type="STRING" id="2903.R1C0H2"/>
<feature type="transmembrane region" description="Helical" evidence="5">
    <location>
        <begin position="421"/>
        <end position="446"/>
    </location>
</feature>
<feature type="transmembrane region" description="Helical" evidence="5">
    <location>
        <begin position="82"/>
        <end position="103"/>
    </location>
</feature>
<dbReference type="eggNOG" id="KOG2722">
    <property type="taxonomic scope" value="Eukaryota"/>
</dbReference>
<dbReference type="EnsemblProtists" id="EOD16028">
    <property type="protein sequence ID" value="EOD16028"/>
    <property type="gene ID" value="EMIHUDRAFT_436678"/>
</dbReference>
<dbReference type="PANTHER" id="PTHR31419">
    <property type="entry name" value="PROTEIN PIN-LIKES 2"/>
    <property type="match status" value="1"/>
</dbReference>
<sequence>MEDSPEPQDFLDLARTIALAAGRSVGQAAVLTGAGVYLGRAGHISKAGTRVLSVLSMRVTIPCMLFSRVVPQVSWELLLEAWPMALLPLFFVATGLALGSAVVKITRPPDSFRKLVVAAVAFGNSTGMPIVILSMLMQQIGYLYAEEESAGIDDPVVYLSVYLLTYPILQWSIGKWLMTPDEPELLSAVATTQYPSAGALSDIASPAARTQPCLSAAVYEQLLDANASQPTSLSLLSLRDSARAAQAAAAFLQKHVLLPPVVGILLGLACTWDPVYYSLCGGAFGERLPKHTRCPSEGAPLGFFFRGIETLGSAAVPLNLIMLGSSLARGPDWTALPVRCNVGIVAAKLVLMPAFSTLLMLGLNLTVGRHGAGWFALRSPYDQIFHLAAVAVTATPTANNVVIMCSLYGSDRDTAAMATAIFSQYLLAPLLLPCTLTLAILTFHALDPLR</sequence>
<evidence type="ECO:0000256" key="1">
    <source>
        <dbReference type="ARBA" id="ARBA00004141"/>
    </source>
</evidence>
<keyword evidence="3 5" id="KW-1133">Transmembrane helix</keyword>
<evidence type="ECO:0000256" key="4">
    <source>
        <dbReference type="ARBA" id="ARBA00023136"/>
    </source>
</evidence>
<accession>A0A0D3IXP3</accession>
<keyword evidence="7" id="KW-1185">Reference proteome</keyword>
<evidence type="ECO:0000313" key="7">
    <source>
        <dbReference type="Proteomes" id="UP000013827"/>
    </source>
</evidence>
<feature type="transmembrane region" description="Helical" evidence="5">
    <location>
        <begin position="115"/>
        <end position="136"/>
    </location>
</feature>
<reference evidence="7" key="1">
    <citation type="journal article" date="2013" name="Nature">
        <title>Pan genome of the phytoplankton Emiliania underpins its global distribution.</title>
        <authorList>
            <person name="Read B.A."/>
            <person name="Kegel J."/>
            <person name="Klute M.J."/>
            <person name="Kuo A."/>
            <person name="Lefebvre S.C."/>
            <person name="Maumus F."/>
            <person name="Mayer C."/>
            <person name="Miller J."/>
            <person name="Monier A."/>
            <person name="Salamov A."/>
            <person name="Young J."/>
            <person name="Aguilar M."/>
            <person name="Claverie J.M."/>
            <person name="Frickenhaus S."/>
            <person name="Gonzalez K."/>
            <person name="Herman E.K."/>
            <person name="Lin Y.C."/>
            <person name="Napier J."/>
            <person name="Ogata H."/>
            <person name="Sarno A.F."/>
            <person name="Shmutz J."/>
            <person name="Schroeder D."/>
            <person name="de Vargas C."/>
            <person name="Verret F."/>
            <person name="von Dassow P."/>
            <person name="Valentin K."/>
            <person name="Van de Peer Y."/>
            <person name="Wheeler G."/>
            <person name="Dacks J.B."/>
            <person name="Delwiche C.F."/>
            <person name="Dyhrman S.T."/>
            <person name="Glockner G."/>
            <person name="John U."/>
            <person name="Richards T."/>
            <person name="Worden A.Z."/>
            <person name="Zhang X."/>
            <person name="Grigoriev I.V."/>
            <person name="Allen A.E."/>
            <person name="Bidle K."/>
            <person name="Borodovsky M."/>
            <person name="Bowler C."/>
            <person name="Brownlee C."/>
            <person name="Cock J.M."/>
            <person name="Elias M."/>
            <person name="Gladyshev V.N."/>
            <person name="Groth M."/>
            <person name="Guda C."/>
            <person name="Hadaegh A."/>
            <person name="Iglesias-Rodriguez M.D."/>
            <person name="Jenkins J."/>
            <person name="Jones B.M."/>
            <person name="Lawson T."/>
            <person name="Leese F."/>
            <person name="Lindquist E."/>
            <person name="Lobanov A."/>
            <person name="Lomsadze A."/>
            <person name="Malik S.B."/>
            <person name="Marsh M.E."/>
            <person name="Mackinder L."/>
            <person name="Mock T."/>
            <person name="Mueller-Roeber B."/>
            <person name="Pagarete A."/>
            <person name="Parker M."/>
            <person name="Probert I."/>
            <person name="Quesneville H."/>
            <person name="Raines C."/>
            <person name="Rensing S.A."/>
            <person name="Riano-Pachon D.M."/>
            <person name="Richier S."/>
            <person name="Rokitta S."/>
            <person name="Shiraiwa Y."/>
            <person name="Soanes D.M."/>
            <person name="van der Giezen M."/>
            <person name="Wahlund T.M."/>
            <person name="Williams B."/>
            <person name="Wilson W."/>
            <person name="Wolfe G."/>
            <person name="Wurch L.L."/>
        </authorList>
    </citation>
    <scope>NUCLEOTIDE SEQUENCE</scope>
</reference>
<organism evidence="6 7">
    <name type="scientific">Emiliania huxleyi (strain CCMP1516)</name>
    <dbReference type="NCBI Taxonomy" id="280463"/>
    <lineage>
        <taxon>Eukaryota</taxon>
        <taxon>Haptista</taxon>
        <taxon>Haptophyta</taxon>
        <taxon>Prymnesiophyceae</taxon>
        <taxon>Isochrysidales</taxon>
        <taxon>Noelaerhabdaceae</taxon>
        <taxon>Emiliania</taxon>
    </lineage>
</organism>
<dbReference type="InterPro" id="IPR004776">
    <property type="entry name" value="Mem_transp_PIN-like"/>
</dbReference>
<keyword evidence="4 5" id="KW-0472">Membrane</keyword>
<proteinExistence type="predicted"/>
<evidence type="ECO:0000256" key="5">
    <source>
        <dbReference type="SAM" id="Phobius"/>
    </source>
</evidence>
<feature type="transmembrane region" description="Helical" evidence="5">
    <location>
        <begin position="156"/>
        <end position="173"/>
    </location>
</feature>
<evidence type="ECO:0000256" key="2">
    <source>
        <dbReference type="ARBA" id="ARBA00022692"/>
    </source>
</evidence>